<gene>
    <name evidence="3" type="primary">LOC111118722</name>
</gene>
<protein>
    <submittedName>
        <fullName evidence="3">Serine protease inhibitor Cvsi-2-like</fullName>
    </submittedName>
</protein>
<dbReference type="Proteomes" id="UP000694844">
    <property type="component" value="Chromosome 1"/>
</dbReference>
<name>A0A8B8CE57_CRAVI</name>
<evidence type="ECO:0000313" key="2">
    <source>
        <dbReference type="Proteomes" id="UP000694844"/>
    </source>
</evidence>
<proteinExistence type="predicted"/>
<accession>A0A8B8CE57</accession>
<organism evidence="2 3">
    <name type="scientific">Crassostrea virginica</name>
    <name type="common">Eastern oyster</name>
    <dbReference type="NCBI Taxonomy" id="6565"/>
    <lineage>
        <taxon>Eukaryota</taxon>
        <taxon>Metazoa</taxon>
        <taxon>Spiralia</taxon>
        <taxon>Lophotrochozoa</taxon>
        <taxon>Mollusca</taxon>
        <taxon>Bivalvia</taxon>
        <taxon>Autobranchia</taxon>
        <taxon>Pteriomorphia</taxon>
        <taxon>Ostreida</taxon>
        <taxon>Ostreoidea</taxon>
        <taxon>Ostreidae</taxon>
        <taxon>Crassostrea</taxon>
    </lineage>
</organism>
<keyword evidence="2" id="KW-1185">Reference proteome</keyword>
<feature type="signal peptide" evidence="1">
    <location>
        <begin position="1"/>
        <end position="41"/>
    </location>
</feature>
<dbReference type="KEGG" id="cvn:111118722"/>
<dbReference type="GO" id="GO:0004867">
    <property type="term" value="F:serine-type endopeptidase inhibitor activity"/>
    <property type="evidence" value="ECO:0007669"/>
    <property type="project" value="UniProtKB-KW"/>
</dbReference>
<evidence type="ECO:0000313" key="3">
    <source>
        <dbReference type="RefSeq" id="XP_022314062.1"/>
    </source>
</evidence>
<feature type="chain" id="PRO_5033980565" evidence="1">
    <location>
        <begin position="42"/>
        <end position="109"/>
    </location>
</feature>
<reference evidence="2" key="1">
    <citation type="submission" date="2024-06" db="UniProtKB">
        <authorList>
            <consortium name="RefSeq"/>
        </authorList>
    </citation>
    <scope>NUCLEOTIDE SEQUENCE [LARGE SCALE GENOMIC DNA]</scope>
</reference>
<reference evidence="3" key="2">
    <citation type="submission" date="2025-08" db="UniProtKB">
        <authorList>
            <consortium name="RefSeq"/>
        </authorList>
    </citation>
    <scope>IDENTIFICATION</scope>
    <source>
        <tissue evidence="3">Whole sample</tissue>
    </source>
</reference>
<dbReference type="OrthoDB" id="10342455at2759"/>
<dbReference type="RefSeq" id="XP_022314062.1">
    <property type="nucleotide sequence ID" value="XM_022458354.1"/>
</dbReference>
<keyword evidence="3" id="KW-0646">Protease inhibitor</keyword>
<sequence>MFGKEAWLYINSQSVNQRHFKRIMKVSIAIALFALLGLAASETCSTATGCQTTMCDNVSEVQCVNGQCTCELREGYCDTLQDCLDAQNWFCPAEFRHCVDNRCRCRFDI</sequence>
<dbReference type="GeneID" id="111118722"/>
<keyword evidence="3" id="KW-0722">Serine protease inhibitor</keyword>
<dbReference type="AlphaFoldDB" id="A0A8B8CE57"/>
<keyword evidence="1" id="KW-0732">Signal</keyword>
<evidence type="ECO:0000256" key="1">
    <source>
        <dbReference type="SAM" id="SignalP"/>
    </source>
</evidence>